<dbReference type="InterPro" id="IPR011598">
    <property type="entry name" value="bHLH_dom"/>
</dbReference>
<evidence type="ECO:0000313" key="8">
    <source>
        <dbReference type="Proteomes" id="UP001497480"/>
    </source>
</evidence>
<dbReference type="SUPFAM" id="SSF47459">
    <property type="entry name" value="HLH, helix-loop-helix DNA-binding domain"/>
    <property type="match status" value="1"/>
</dbReference>
<reference evidence="7 8" key="1">
    <citation type="submission" date="2024-03" db="EMBL/GenBank/DDBJ databases">
        <authorList>
            <person name="Martinez-Hernandez J."/>
        </authorList>
    </citation>
    <scope>NUCLEOTIDE SEQUENCE [LARGE SCALE GENOMIC DNA]</scope>
</reference>
<comment type="subcellular location">
    <subcellularLocation>
        <location evidence="1">Nucleus</location>
    </subcellularLocation>
</comment>
<dbReference type="PANTHER" id="PTHR36066">
    <property type="entry name" value="TRANSCRIPTION FACTOR BHLH145"/>
    <property type="match status" value="1"/>
</dbReference>
<dbReference type="PROSITE" id="PS50888">
    <property type="entry name" value="BHLH"/>
    <property type="match status" value="1"/>
</dbReference>
<dbReference type="GO" id="GO:0046983">
    <property type="term" value="F:protein dimerization activity"/>
    <property type="evidence" value="ECO:0007669"/>
    <property type="project" value="InterPro"/>
</dbReference>
<feature type="region of interest" description="Disordered" evidence="5">
    <location>
        <begin position="211"/>
        <end position="274"/>
    </location>
</feature>
<evidence type="ECO:0000256" key="4">
    <source>
        <dbReference type="ARBA" id="ARBA00023242"/>
    </source>
</evidence>
<dbReference type="InterPro" id="IPR037546">
    <property type="entry name" value="SAC51-like"/>
</dbReference>
<keyword evidence="4" id="KW-0539">Nucleus</keyword>
<feature type="domain" description="BHLH" evidence="6">
    <location>
        <begin position="314"/>
        <end position="363"/>
    </location>
</feature>
<dbReference type="EMBL" id="CAXHTB010000006">
    <property type="protein sequence ID" value="CAL0307814.1"/>
    <property type="molecule type" value="Genomic_DNA"/>
</dbReference>
<feature type="region of interest" description="Disordered" evidence="5">
    <location>
        <begin position="152"/>
        <end position="187"/>
    </location>
</feature>
<sequence length="375" mass="41150">MGEDCRTWMPQVHFDWQSPNLSPIGAPDDAGKRNGVSNAIHSGVDMGTRNVTMPAYAPSALPHLQFGHLNEPRGWFYCLPRFRQAFTPSPNLTIEEKQPAGHVKGFEGEIRAIEGSGFAKKRFLVVDQTADQTTLIYSSKFGNPIDCRASWDSKQHGSNNLNGHEPYLRRDLNRVPGPSFADKVDDNQGTDIESEMHEDTEEINALLYSDSDGYSTEDDEITSTGHSPITSSEHSPSTMTCHGSSHEPYSGTSKEEVPSSAGSSKKRKLRDGAYDDDIQFMDTAGSQDRNRTFDMEGDDAESRCSSGNNIQGLGEMGSSSGIKKMRKDKIQDVLSILQSMIPGGKDMGPVELIDEAIRCLKSLKHKAKALGLDAF</sequence>
<evidence type="ECO:0000256" key="2">
    <source>
        <dbReference type="ARBA" id="ARBA00023015"/>
    </source>
</evidence>
<name>A0AAV1WFK4_LUPLU</name>
<dbReference type="AlphaFoldDB" id="A0AAV1WFK4"/>
<dbReference type="PANTHER" id="PTHR36066:SF2">
    <property type="entry name" value="TRANSCRIPTION FACTOR BHLH145"/>
    <property type="match status" value="1"/>
</dbReference>
<evidence type="ECO:0000256" key="3">
    <source>
        <dbReference type="ARBA" id="ARBA00023163"/>
    </source>
</evidence>
<dbReference type="InterPro" id="IPR036638">
    <property type="entry name" value="HLH_DNA-bd_sf"/>
</dbReference>
<keyword evidence="3" id="KW-0804">Transcription</keyword>
<proteinExistence type="predicted"/>
<evidence type="ECO:0000256" key="1">
    <source>
        <dbReference type="ARBA" id="ARBA00004123"/>
    </source>
</evidence>
<keyword evidence="2" id="KW-0805">Transcription regulation</keyword>
<keyword evidence="8" id="KW-1185">Reference proteome</keyword>
<dbReference type="Proteomes" id="UP001497480">
    <property type="component" value="Unassembled WGS sequence"/>
</dbReference>
<organism evidence="7 8">
    <name type="scientific">Lupinus luteus</name>
    <name type="common">European yellow lupine</name>
    <dbReference type="NCBI Taxonomy" id="3873"/>
    <lineage>
        <taxon>Eukaryota</taxon>
        <taxon>Viridiplantae</taxon>
        <taxon>Streptophyta</taxon>
        <taxon>Embryophyta</taxon>
        <taxon>Tracheophyta</taxon>
        <taxon>Spermatophyta</taxon>
        <taxon>Magnoliopsida</taxon>
        <taxon>eudicotyledons</taxon>
        <taxon>Gunneridae</taxon>
        <taxon>Pentapetalae</taxon>
        <taxon>rosids</taxon>
        <taxon>fabids</taxon>
        <taxon>Fabales</taxon>
        <taxon>Fabaceae</taxon>
        <taxon>Papilionoideae</taxon>
        <taxon>50 kb inversion clade</taxon>
        <taxon>genistoids sensu lato</taxon>
        <taxon>core genistoids</taxon>
        <taxon>Genisteae</taxon>
        <taxon>Lupinus</taxon>
    </lineage>
</organism>
<comment type="caution">
    <text evidence="7">The sequence shown here is derived from an EMBL/GenBank/DDBJ whole genome shotgun (WGS) entry which is preliminary data.</text>
</comment>
<gene>
    <name evidence="7" type="ORF">LLUT_LOCUS8874</name>
</gene>
<protein>
    <recommendedName>
        <fullName evidence="6">BHLH domain-containing protein</fullName>
    </recommendedName>
</protein>
<feature type="compositionally biased region" description="Polar residues" evidence="5">
    <location>
        <begin position="303"/>
        <end position="321"/>
    </location>
</feature>
<feature type="compositionally biased region" description="Polar residues" evidence="5">
    <location>
        <begin position="222"/>
        <end position="243"/>
    </location>
</feature>
<accession>A0AAV1WFK4</accession>
<feature type="region of interest" description="Disordered" evidence="5">
    <location>
        <begin position="288"/>
        <end position="322"/>
    </location>
</feature>
<evidence type="ECO:0000259" key="6">
    <source>
        <dbReference type="PROSITE" id="PS50888"/>
    </source>
</evidence>
<evidence type="ECO:0000256" key="5">
    <source>
        <dbReference type="SAM" id="MobiDB-lite"/>
    </source>
</evidence>
<dbReference type="GO" id="GO:0005634">
    <property type="term" value="C:nucleus"/>
    <property type="evidence" value="ECO:0007669"/>
    <property type="project" value="UniProtKB-SubCell"/>
</dbReference>
<evidence type="ECO:0000313" key="7">
    <source>
        <dbReference type="EMBL" id="CAL0307814.1"/>
    </source>
</evidence>